<name>A0A8J7S045_9PROT</name>
<dbReference type="SUPFAM" id="SSF51735">
    <property type="entry name" value="NAD(P)-binding Rossmann-fold domains"/>
    <property type="match status" value="1"/>
</dbReference>
<dbReference type="PANTHER" id="PTHR13812:SF19">
    <property type="entry name" value="KETIMINE REDUCTASE MU-CRYSTALLIN"/>
    <property type="match status" value="1"/>
</dbReference>
<evidence type="ECO:0000313" key="1">
    <source>
        <dbReference type="EMBL" id="MBP5857912.1"/>
    </source>
</evidence>
<dbReference type="Gene3D" id="3.30.1780.10">
    <property type="entry name" value="ornithine cyclodeaminase, domain 1"/>
    <property type="match status" value="1"/>
</dbReference>
<dbReference type="Gene3D" id="3.40.50.720">
    <property type="entry name" value="NAD(P)-binding Rossmann-like Domain"/>
    <property type="match status" value="1"/>
</dbReference>
<keyword evidence="2" id="KW-1185">Reference proteome</keyword>
<sequence length="330" mass="34388">MPDILILTEKDLRACVALDGGTVDIVAEAFATLSGGKAVMPPVLRMDMAERNGEVDVKTAYVPGLDGFAVKTSPGFFDNPKKGLATTSGLMTVHGVETGHVQAVLLDNGYLTDVRTAAAGAVAARHLAPEAMDTLGIVGTGMQARLQAQAFCLERRVDRVLVWGRDPDACAKAAKDIQRLTGRESAPAASLAGLARQSQAIVTATAARKPLIDTGLIHSGLHITAMGSDSEHKNEIAPEVVAEADLFVCDHHQQSARLGELHHAIGAGLVPEDMEVTELGAIVAGTKPGRTDADQITLCDLTGTGVQDTAIAVHALKVARDKGFGTVIAN</sequence>
<dbReference type="RefSeq" id="WP_210682480.1">
    <property type="nucleotide sequence ID" value="NZ_JAGMWN010000005.1"/>
</dbReference>
<organism evidence="1 2">
    <name type="scientific">Marivibrio halodurans</name>
    <dbReference type="NCBI Taxonomy" id="2039722"/>
    <lineage>
        <taxon>Bacteria</taxon>
        <taxon>Pseudomonadati</taxon>
        <taxon>Pseudomonadota</taxon>
        <taxon>Alphaproteobacteria</taxon>
        <taxon>Rhodospirillales</taxon>
        <taxon>Rhodospirillaceae</taxon>
        <taxon>Marivibrio</taxon>
    </lineage>
</organism>
<accession>A0A8J7S045</accession>
<dbReference type="InterPro" id="IPR036291">
    <property type="entry name" value="NAD(P)-bd_dom_sf"/>
</dbReference>
<comment type="caution">
    <text evidence="1">The sequence shown here is derived from an EMBL/GenBank/DDBJ whole genome shotgun (WGS) entry which is preliminary data.</text>
</comment>
<dbReference type="Pfam" id="PF02423">
    <property type="entry name" value="OCD_Mu_crystall"/>
    <property type="match status" value="1"/>
</dbReference>
<dbReference type="InterPro" id="IPR023401">
    <property type="entry name" value="ODC_N"/>
</dbReference>
<dbReference type="InterPro" id="IPR003462">
    <property type="entry name" value="ODC_Mu_crystall"/>
</dbReference>
<gene>
    <name evidence="1" type="ORF">KAJ83_12910</name>
</gene>
<dbReference type="Proteomes" id="UP000672602">
    <property type="component" value="Unassembled WGS sequence"/>
</dbReference>
<dbReference type="GO" id="GO:0005737">
    <property type="term" value="C:cytoplasm"/>
    <property type="evidence" value="ECO:0007669"/>
    <property type="project" value="TreeGrafter"/>
</dbReference>
<evidence type="ECO:0000313" key="2">
    <source>
        <dbReference type="Proteomes" id="UP000672602"/>
    </source>
</evidence>
<proteinExistence type="predicted"/>
<dbReference type="NCBIfam" id="NF006141">
    <property type="entry name" value="PRK08291.1"/>
    <property type="match status" value="1"/>
</dbReference>
<protein>
    <submittedName>
        <fullName evidence="1">Cyclodeaminase</fullName>
    </submittedName>
</protein>
<dbReference type="PIRSF" id="PIRSF001439">
    <property type="entry name" value="CryM"/>
    <property type="match status" value="1"/>
</dbReference>
<dbReference type="EMBL" id="JAGMWN010000005">
    <property type="protein sequence ID" value="MBP5857912.1"/>
    <property type="molecule type" value="Genomic_DNA"/>
</dbReference>
<reference evidence="1" key="1">
    <citation type="submission" date="2021-04" db="EMBL/GenBank/DDBJ databases">
        <authorList>
            <person name="Zhang D.-C."/>
        </authorList>
    </citation>
    <scope>NUCLEOTIDE SEQUENCE</scope>
    <source>
        <strain evidence="1">CGMCC 1.15697</strain>
    </source>
</reference>
<dbReference type="PANTHER" id="PTHR13812">
    <property type="entry name" value="KETIMINE REDUCTASE MU-CRYSTALLIN"/>
    <property type="match status" value="1"/>
</dbReference>
<dbReference type="AlphaFoldDB" id="A0A8J7S045"/>